<accession>A0ABN6NRM9</accession>
<evidence type="ECO:0000256" key="2">
    <source>
        <dbReference type="ARBA" id="ARBA00023163"/>
    </source>
</evidence>
<dbReference type="Gene3D" id="1.10.10.10">
    <property type="entry name" value="Winged helix-like DNA-binding domain superfamily/Winged helix DNA-binding domain"/>
    <property type="match status" value="1"/>
</dbReference>
<gene>
    <name evidence="4" type="ORF">ENLAB_24240</name>
</gene>
<proteinExistence type="predicted"/>
<evidence type="ECO:0000259" key="3">
    <source>
        <dbReference type="Pfam" id="PF05043"/>
    </source>
</evidence>
<reference evidence="4 5" key="1">
    <citation type="submission" date="2022-03" db="EMBL/GenBank/DDBJ databases">
        <title>Complete genome sequence of Enterococcus innesii DB-1.</title>
        <authorList>
            <person name="Fukuda D."/>
            <person name="Nolasco-Hipolito C."/>
        </authorList>
    </citation>
    <scope>NUCLEOTIDE SEQUENCE [LARGE SCALE GENOMIC DNA]</scope>
    <source>
        <strain evidence="4 5">DB-1</strain>
    </source>
</reference>
<dbReference type="InterPro" id="IPR007737">
    <property type="entry name" value="Mga_HTH"/>
</dbReference>
<keyword evidence="2" id="KW-0804">Transcription</keyword>
<dbReference type="CDD" id="cd00133">
    <property type="entry name" value="PTS_IIB"/>
    <property type="match status" value="1"/>
</dbReference>
<evidence type="ECO:0000256" key="1">
    <source>
        <dbReference type="ARBA" id="ARBA00023015"/>
    </source>
</evidence>
<dbReference type="Proteomes" id="UP000831692">
    <property type="component" value="Chromosome"/>
</dbReference>
<dbReference type="InterPro" id="IPR050661">
    <property type="entry name" value="BglG_antiterminators"/>
</dbReference>
<dbReference type="Pfam" id="PF05043">
    <property type="entry name" value="Mga"/>
    <property type="match status" value="1"/>
</dbReference>
<dbReference type="GeneID" id="83458425"/>
<organism evidence="4 5">
    <name type="scientific">Enterococcus innesii</name>
    <dbReference type="NCBI Taxonomy" id="2839759"/>
    <lineage>
        <taxon>Bacteria</taxon>
        <taxon>Bacillati</taxon>
        <taxon>Bacillota</taxon>
        <taxon>Bacilli</taxon>
        <taxon>Lactobacillales</taxon>
        <taxon>Enterococcaceae</taxon>
        <taxon>Enterococcus</taxon>
    </lineage>
</organism>
<sequence>MERFYTFLGSSLKKDLDLLRFLYLQKRFVPIEEISATLALDRRSIQKSFIALTKQLEQNAEEKHPILLAKHGAGYKFNGNKTDYKHLLRQLLAKNPFFQLLETLLLHNEINVVQFANDYFFSESTVRKRVYELENLLAPLGFTLKKSKGNVQLNGDEARIRYFMVAFFWRTFSGVDWPFNHLSQSKCEEIARAFYRNNHIPFNTIELKQTTYILAVICLRFRQGQTIAEEKLQLQPPLKGLDLTLFQQSTNPETPIFTQLSQELMTHFFLNEKECQFCFLWLMSNLERTFPEEQLNCYFPSKKTSDQQLTTIQKALASMTSPAEKMVISQPRKQVILNTILNGILSVELFGETVHTLAGYNTAQFLTEHFPNLQLHSEQLLAYLKVYHEDLEKRKGLALYVATAWTLILPPARFQQVIRIKLETDLPFALSLAIKELIQTPFQGFYNLDLRDHFEDDDYDLCISTSPLTATSAEIPVILINAQITLPDLLAIHQAIEGVLRK</sequence>
<protein>
    <recommendedName>
        <fullName evidence="3">Mga helix-turn-helix domain-containing protein</fullName>
    </recommendedName>
</protein>
<dbReference type="RefSeq" id="WP_244351311.1">
    <property type="nucleotide sequence ID" value="NZ_AP025635.1"/>
</dbReference>
<evidence type="ECO:0000313" key="4">
    <source>
        <dbReference type="EMBL" id="BDG68860.1"/>
    </source>
</evidence>
<keyword evidence="1" id="KW-0805">Transcription regulation</keyword>
<dbReference type="PANTHER" id="PTHR30185">
    <property type="entry name" value="CRYPTIC BETA-GLUCOSIDE BGL OPERON ANTITERMINATOR"/>
    <property type="match status" value="1"/>
</dbReference>
<keyword evidence="5" id="KW-1185">Reference proteome</keyword>
<feature type="domain" description="Mga helix-turn-helix" evidence="3">
    <location>
        <begin position="82"/>
        <end position="168"/>
    </location>
</feature>
<dbReference type="EMBL" id="AP025635">
    <property type="protein sequence ID" value="BDG68860.1"/>
    <property type="molecule type" value="Genomic_DNA"/>
</dbReference>
<dbReference type="InterPro" id="IPR036388">
    <property type="entry name" value="WH-like_DNA-bd_sf"/>
</dbReference>
<dbReference type="PANTHER" id="PTHR30185:SF13">
    <property type="entry name" value="LICABCH OPERON REGULATOR-RELATED"/>
    <property type="match status" value="1"/>
</dbReference>
<name>A0ABN6NRM9_9ENTE</name>
<evidence type="ECO:0000313" key="5">
    <source>
        <dbReference type="Proteomes" id="UP000831692"/>
    </source>
</evidence>